<evidence type="ECO:0000256" key="1">
    <source>
        <dbReference type="SAM" id="Phobius"/>
    </source>
</evidence>
<protein>
    <submittedName>
        <fullName evidence="2">Uncharacterized protein</fullName>
    </submittedName>
</protein>
<organism evidence="2 3">
    <name type="scientific">Candidatus Amunia macphersoniae</name>
    <dbReference type="NCBI Taxonomy" id="3127014"/>
    <lineage>
        <taxon>Bacteria</taxon>
        <taxon>Bacillati</taxon>
        <taxon>Candidatus Dormiibacterota</taxon>
        <taxon>Candidatus Dormibacteria</taxon>
        <taxon>Candidatus Aeolococcales</taxon>
        <taxon>Candidatus Aeolococcaceae</taxon>
        <taxon>Candidatus Amunia</taxon>
    </lineage>
</organism>
<name>A0A934KL82_9BACT</name>
<evidence type="ECO:0000313" key="2">
    <source>
        <dbReference type="EMBL" id="MBJ7608868.1"/>
    </source>
</evidence>
<comment type="caution">
    <text evidence="2">The sequence shown here is derived from an EMBL/GenBank/DDBJ whole genome shotgun (WGS) entry which is preliminary data.</text>
</comment>
<sequence length="144" mass="15960">MSVRRRVFLALSTLVAVGIEVQIFLSYGDKDAGFHYLAHFFAGASAALLVMSVVAWRRGRPVRFPLLWVIAAHLFAMAPDFAFLDGAPHAHWMDIFFGHITIHFIPGANLTLLLVFAGSLAVYLAVLDHIARMEAAAFVKHKWA</sequence>
<feature type="transmembrane region" description="Helical" evidence="1">
    <location>
        <begin position="66"/>
        <end position="84"/>
    </location>
</feature>
<reference evidence="2 3" key="1">
    <citation type="submission" date="2020-10" db="EMBL/GenBank/DDBJ databases">
        <title>Ca. Dormibacterota MAGs.</title>
        <authorList>
            <person name="Montgomery K."/>
        </authorList>
    </citation>
    <scope>NUCLEOTIDE SEQUENCE [LARGE SCALE GENOMIC DNA]</scope>
    <source>
        <strain evidence="2">Mitchell_Peninsula_5</strain>
    </source>
</reference>
<dbReference type="EMBL" id="JAEKNN010000025">
    <property type="protein sequence ID" value="MBJ7608868.1"/>
    <property type="molecule type" value="Genomic_DNA"/>
</dbReference>
<proteinExistence type="predicted"/>
<feature type="transmembrane region" description="Helical" evidence="1">
    <location>
        <begin position="34"/>
        <end position="54"/>
    </location>
</feature>
<evidence type="ECO:0000313" key="3">
    <source>
        <dbReference type="Proteomes" id="UP000614410"/>
    </source>
</evidence>
<gene>
    <name evidence="2" type="ORF">JF887_05490</name>
</gene>
<dbReference type="AlphaFoldDB" id="A0A934KL82"/>
<keyword evidence="1" id="KW-0812">Transmembrane</keyword>
<accession>A0A934KL82</accession>
<keyword evidence="1" id="KW-1133">Transmembrane helix</keyword>
<keyword evidence="1" id="KW-0472">Membrane</keyword>
<dbReference type="Proteomes" id="UP000614410">
    <property type="component" value="Unassembled WGS sequence"/>
</dbReference>
<feature type="transmembrane region" description="Helical" evidence="1">
    <location>
        <begin position="104"/>
        <end position="126"/>
    </location>
</feature>